<keyword evidence="6" id="KW-1185">Reference proteome</keyword>
<evidence type="ECO:0000313" key="6">
    <source>
        <dbReference type="Proteomes" id="UP000196573"/>
    </source>
</evidence>
<dbReference type="InterPro" id="IPR009057">
    <property type="entry name" value="Homeodomain-like_sf"/>
</dbReference>
<dbReference type="SMART" id="SM00342">
    <property type="entry name" value="HTH_ARAC"/>
    <property type="match status" value="1"/>
</dbReference>
<dbReference type="PROSITE" id="PS01124">
    <property type="entry name" value="HTH_ARAC_FAMILY_2"/>
    <property type="match status" value="1"/>
</dbReference>
<keyword evidence="1" id="KW-0805">Transcription regulation</keyword>
<proteinExistence type="predicted"/>
<dbReference type="GO" id="GO:0003700">
    <property type="term" value="F:DNA-binding transcription factor activity"/>
    <property type="evidence" value="ECO:0007669"/>
    <property type="project" value="InterPro"/>
</dbReference>
<dbReference type="Pfam" id="PF12833">
    <property type="entry name" value="HTH_18"/>
    <property type="match status" value="1"/>
</dbReference>
<keyword evidence="3" id="KW-0804">Transcription</keyword>
<keyword evidence="2" id="KW-0238">DNA-binding</keyword>
<dbReference type="InterPro" id="IPR050204">
    <property type="entry name" value="AraC_XylS_family_regulators"/>
</dbReference>
<feature type="domain" description="HTH araC/xylS-type" evidence="4">
    <location>
        <begin position="29"/>
        <end position="130"/>
    </location>
</feature>
<dbReference type="RefSeq" id="WP_087112367.1">
    <property type="nucleotide sequence ID" value="NZ_CBCSCN010000011.1"/>
</dbReference>
<dbReference type="AlphaFoldDB" id="A0A1X7ANM4"/>
<dbReference type="Proteomes" id="UP000196573">
    <property type="component" value="Unassembled WGS sequence"/>
</dbReference>
<dbReference type="PANTHER" id="PTHR46796">
    <property type="entry name" value="HTH-TYPE TRANSCRIPTIONAL ACTIVATOR RHAS-RELATED"/>
    <property type="match status" value="1"/>
</dbReference>
<dbReference type="OrthoDB" id="5622169at2"/>
<evidence type="ECO:0000259" key="4">
    <source>
        <dbReference type="PROSITE" id="PS01124"/>
    </source>
</evidence>
<name>A0A1X7ANM4_9GAMM</name>
<gene>
    <name evidence="5" type="ORF">EHSB41UT_03712</name>
</gene>
<evidence type="ECO:0000256" key="1">
    <source>
        <dbReference type="ARBA" id="ARBA00023015"/>
    </source>
</evidence>
<evidence type="ECO:0000313" key="5">
    <source>
        <dbReference type="EMBL" id="SMA49921.1"/>
    </source>
</evidence>
<evidence type="ECO:0000256" key="3">
    <source>
        <dbReference type="ARBA" id="ARBA00023163"/>
    </source>
</evidence>
<dbReference type="GO" id="GO:0043565">
    <property type="term" value="F:sequence-specific DNA binding"/>
    <property type="evidence" value="ECO:0007669"/>
    <property type="project" value="InterPro"/>
</dbReference>
<organism evidence="5 6">
    <name type="scientific">Parendozoicomonas haliclonae</name>
    <dbReference type="NCBI Taxonomy" id="1960125"/>
    <lineage>
        <taxon>Bacteria</taxon>
        <taxon>Pseudomonadati</taxon>
        <taxon>Pseudomonadota</taxon>
        <taxon>Gammaproteobacteria</taxon>
        <taxon>Oceanospirillales</taxon>
        <taxon>Endozoicomonadaceae</taxon>
        <taxon>Parendozoicomonas</taxon>
    </lineage>
</organism>
<dbReference type="EMBL" id="FWPT01000009">
    <property type="protein sequence ID" value="SMA49921.1"/>
    <property type="molecule type" value="Genomic_DNA"/>
</dbReference>
<accession>A0A1X7ANM4</accession>
<dbReference type="Gene3D" id="1.10.10.60">
    <property type="entry name" value="Homeodomain-like"/>
    <property type="match status" value="2"/>
</dbReference>
<evidence type="ECO:0000256" key="2">
    <source>
        <dbReference type="ARBA" id="ARBA00023125"/>
    </source>
</evidence>
<sequence length="306" mass="34839">MNDAQTSINLIPEQHLIAALSPLWQRRFEKAIHYIAETLDQSPPPSWDEVARRCAISPSHFHRIFKVAFNETPGQYTTRLRLQWAITLLLDSPDTHVNEVALECGFSSSQALAKALQRNLQITAKAIRKLQRDQDYQSLEKLLARVGHPEISSGKCLERNLAINAGFHIVSHDDRYVYAERIKADIYSIINHWYTHLLKASRPLYLCTPAEAIGDNPIMQEWLLAGHEVPPGTRGRIIPAGDYLSCRVTINNDVSYLATWDAMFDYMIRNDLEPDDDGCAVEIIHDPKTLLSHSMEMTISLKLRDK</sequence>
<dbReference type="SUPFAM" id="SSF46689">
    <property type="entry name" value="Homeodomain-like"/>
    <property type="match status" value="2"/>
</dbReference>
<protein>
    <submittedName>
        <fullName evidence="5">Transcriptional activator FtrA</fullName>
    </submittedName>
</protein>
<reference evidence="5 6" key="1">
    <citation type="submission" date="2017-03" db="EMBL/GenBank/DDBJ databases">
        <authorList>
            <person name="Afonso C.L."/>
            <person name="Miller P.J."/>
            <person name="Scott M.A."/>
            <person name="Spackman E."/>
            <person name="Goraichik I."/>
            <person name="Dimitrov K.M."/>
            <person name="Suarez D.L."/>
            <person name="Swayne D.E."/>
        </authorList>
    </citation>
    <scope>NUCLEOTIDE SEQUENCE [LARGE SCALE GENOMIC DNA]</scope>
    <source>
        <strain evidence="5">SB41UT1</strain>
    </source>
</reference>
<dbReference type="InterPro" id="IPR018060">
    <property type="entry name" value="HTH_AraC"/>
</dbReference>